<comment type="caution">
    <text evidence="8">The sequence shown here is derived from an EMBL/GenBank/DDBJ whole genome shotgun (WGS) entry which is preliminary data.</text>
</comment>
<dbReference type="GO" id="GO:0055091">
    <property type="term" value="P:phospholipid homeostasis"/>
    <property type="evidence" value="ECO:0007669"/>
    <property type="project" value="TreeGrafter"/>
</dbReference>
<evidence type="ECO:0000256" key="3">
    <source>
        <dbReference type="ARBA" id="ARBA00022692"/>
    </source>
</evidence>
<evidence type="ECO:0000256" key="5">
    <source>
        <dbReference type="ARBA" id="ARBA00023136"/>
    </source>
</evidence>
<evidence type="ECO:0000256" key="1">
    <source>
        <dbReference type="ARBA" id="ARBA00004651"/>
    </source>
</evidence>
<evidence type="ECO:0000256" key="6">
    <source>
        <dbReference type="SAM" id="Phobius"/>
    </source>
</evidence>
<dbReference type="GO" id="GO:0005886">
    <property type="term" value="C:plasma membrane"/>
    <property type="evidence" value="ECO:0007669"/>
    <property type="project" value="UniProtKB-SubCell"/>
</dbReference>
<reference evidence="8" key="1">
    <citation type="submission" date="2018-08" db="EMBL/GenBank/DDBJ databases">
        <title>Comparative genomics of wild bee and flower associated Lactobacillus reveals potential adaptation to the bee host.</title>
        <authorList>
            <person name="Vuong H.Q."/>
            <person name="Mcfrederick Q.S."/>
        </authorList>
    </citation>
    <scope>NUCLEOTIDE SEQUENCE</scope>
    <source>
        <strain evidence="8">HV_63</strain>
    </source>
</reference>
<feature type="transmembrane region" description="Helical" evidence="6">
    <location>
        <begin position="272"/>
        <end position="291"/>
    </location>
</feature>
<dbReference type="Proteomes" id="UP000784700">
    <property type="component" value="Unassembled WGS sequence"/>
</dbReference>
<evidence type="ECO:0000256" key="4">
    <source>
        <dbReference type="ARBA" id="ARBA00022989"/>
    </source>
</evidence>
<evidence type="ECO:0000313" key="9">
    <source>
        <dbReference type="Proteomes" id="UP000784700"/>
    </source>
</evidence>
<dbReference type="PANTHER" id="PTHR34697">
    <property type="entry name" value="PHOSPHATIDYLGLYCEROL LYSYLTRANSFERASE"/>
    <property type="match status" value="1"/>
</dbReference>
<feature type="transmembrane region" description="Helical" evidence="6">
    <location>
        <begin position="400"/>
        <end position="417"/>
    </location>
</feature>
<comment type="subcellular location">
    <subcellularLocation>
        <location evidence="1">Cell membrane</location>
        <topology evidence="1">Multi-pass membrane protein</topology>
    </subcellularLocation>
</comment>
<keyword evidence="3 6" id="KW-0812">Transmembrane</keyword>
<proteinExistence type="predicted"/>
<accession>A0A9Q8ILS9</accession>
<feature type="transmembrane region" description="Helical" evidence="6">
    <location>
        <begin position="423"/>
        <end position="443"/>
    </location>
</feature>
<dbReference type="GO" id="GO:0016755">
    <property type="term" value="F:aminoacyltransferase activity"/>
    <property type="evidence" value="ECO:0007669"/>
    <property type="project" value="TreeGrafter"/>
</dbReference>
<feature type="transmembrane region" description="Helical" evidence="6">
    <location>
        <begin position="455"/>
        <end position="478"/>
    </location>
</feature>
<feature type="transmembrane region" description="Helical" evidence="6">
    <location>
        <begin position="20"/>
        <end position="41"/>
    </location>
</feature>
<dbReference type="InterPro" id="IPR024320">
    <property type="entry name" value="LPG_synthase_C"/>
</dbReference>
<keyword evidence="4 6" id="KW-1133">Transmembrane helix</keyword>
<feature type="transmembrane region" description="Helical" evidence="6">
    <location>
        <begin position="369"/>
        <end position="388"/>
    </location>
</feature>
<feature type="transmembrane region" description="Helical" evidence="6">
    <location>
        <begin position="241"/>
        <end position="260"/>
    </location>
</feature>
<sequence>MGEIYLKTFFRRCADWINRHMTIVKVLFVIFVLGVVIHVGISEGSEISGHKMAQSFATQTPMSLFIMMILGFIAVLPMLIYDFTIVDFLPGKFKKTYIAKTGWITNTLTNIAGFGGVLGASLRANFYSKNATKKQILYAISKIVIFLLAGLSTYCWIALIMMFSFGFGTNSFDWWWWIVLILGGLYFPLLLLITRKTNLDYFKDLNLKLELRLVIGSLLEWFGCASFFMIIGLFMHQSINIMAVFPVFIVANVIGVASLIPGGIGSFDSTMMAGLLFLGVSPSSAVVWLLLYRAFYYILPVALGIIFFIADLLQRFNKFLDDIPKVILQRIAHIFITIFMYFSGIMMLLVAVIPNLVLVNKFYLSLEPYTFYFLDQLTTIIVSFLLIGFARGFGSKVKKAFWPTTILLAISIGNTLWKEDFPTNMVILSFLLVFALWLSYGVLYREKFTYSWGHIIIDFVIFGLAFIFYGLIGLFTNFQFTKFPFHFANSYLFPSPQVWFAGFLGLILACLILILTYRYLSYTKTQWLDQPFDSNRVFNVIEAYGGNEVSHLAYVRDKDIYFYQEDGKDQLFFMYKRRANKIIIMGEPIGNMDKLDDAVDQFINDSDNLGYSLVFYEIGEELTMLLHEKGFSFTKAGEEGHVVLQDFSISGKKHRGERALMNKFDRDEYKFEIIQPPFSNEFIKELKVVSDQWLKGNPEKGFSLGYFDKYYLSQAPIAIMKDKNNKIVAFANIMPTGDHEMTSIDLMRSSNDAPSGIMDGIFINLFNHVKDQGYKSFNLGMAPLSNVGESKYSFIDEKISNLIYKYGTAFYSFQGLRSYKEKYVQEWAPKYISYRRGNSLVFTMLQLLILVNEHIDTNKKPSFFKKYFK</sequence>
<feature type="transmembrane region" description="Helical" evidence="6">
    <location>
        <begin position="101"/>
        <end position="122"/>
    </location>
</feature>
<feature type="transmembrane region" description="Helical" evidence="6">
    <location>
        <begin position="143"/>
        <end position="168"/>
    </location>
</feature>
<feature type="transmembrane region" description="Helical" evidence="6">
    <location>
        <begin position="297"/>
        <end position="313"/>
    </location>
</feature>
<name>A0A9Q8ILS9_9LACO</name>
<feature type="transmembrane region" description="Helical" evidence="6">
    <location>
        <begin position="62"/>
        <end position="81"/>
    </location>
</feature>
<dbReference type="AlphaFoldDB" id="A0A9Q8ILS9"/>
<evidence type="ECO:0000259" key="7">
    <source>
        <dbReference type="Pfam" id="PF09924"/>
    </source>
</evidence>
<dbReference type="Pfam" id="PF09924">
    <property type="entry name" value="LPG_synthase_C"/>
    <property type="match status" value="1"/>
</dbReference>
<keyword evidence="2" id="KW-1003">Cell membrane</keyword>
<evidence type="ECO:0000313" key="8">
    <source>
        <dbReference type="EMBL" id="TPR43253.1"/>
    </source>
</evidence>
<protein>
    <submittedName>
        <fullName evidence="8">Bifunctional lysylphosphatidylglycerol flippase/synthetase MprF</fullName>
    </submittedName>
</protein>
<dbReference type="NCBIfam" id="NF033480">
    <property type="entry name" value="bifunc_MprF"/>
    <property type="match status" value="1"/>
</dbReference>
<feature type="domain" description="Phosphatidylglycerol lysyltransferase C-terminal" evidence="7">
    <location>
        <begin position="539"/>
        <end position="833"/>
    </location>
</feature>
<feature type="transmembrane region" description="Helical" evidence="6">
    <location>
        <begin position="498"/>
        <end position="520"/>
    </location>
</feature>
<dbReference type="InterPro" id="IPR051211">
    <property type="entry name" value="PG_lysyltransferase"/>
</dbReference>
<evidence type="ECO:0000256" key="2">
    <source>
        <dbReference type="ARBA" id="ARBA00022475"/>
    </source>
</evidence>
<keyword evidence="5 6" id="KW-0472">Membrane</keyword>
<feature type="transmembrane region" description="Helical" evidence="6">
    <location>
        <begin position="213"/>
        <end position="235"/>
    </location>
</feature>
<feature type="transmembrane region" description="Helical" evidence="6">
    <location>
        <begin position="334"/>
        <end position="357"/>
    </location>
</feature>
<dbReference type="EMBL" id="QUBG01000006">
    <property type="protein sequence ID" value="TPR43253.1"/>
    <property type="molecule type" value="Genomic_DNA"/>
</dbReference>
<dbReference type="PANTHER" id="PTHR34697:SF2">
    <property type="entry name" value="PHOSPHATIDYLGLYCEROL LYSYLTRANSFERASE"/>
    <property type="match status" value="1"/>
</dbReference>
<gene>
    <name evidence="8" type="primary">mprF</name>
    <name evidence="8" type="ORF">DY130_06140</name>
</gene>
<organism evidence="8 9">
    <name type="scientific">Apilactobacillus micheneri</name>
    <dbReference type="NCBI Taxonomy" id="1899430"/>
    <lineage>
        <taxon>Bacteria</taxon>
        <taxon>Bacillati</taxon>
        <taxon>Bacillota</taxon>
        <taxon>Bacilli</taxon>
        <taxon>Lactobacillales</taxon>
        <taxon>Lactobacillaceae</taxon>
        <taxon>Apilactobacillus</taxon>
    </lineage>
</organism>
<feature type="transmembrane region" description="Helical" evidence="6">
    <location>
        <begin position="174"/>
        <end position="193"/>
    </location>
</feature>